<dbReference type="AlphaFoldDB" id="A0AAE5WVH3"/>
<dbReference type="InterPro" id="IPR050855">
    <property type="entry name" value="NDM-1-like"/>
</dbReference>
<sequence length="294" mass="31929">MVVQLSLETGDIAPTEETGSGALVFAADLAYRLMSIVNVIFYGDPAMGNGWVLIDTGLPTSKNTIVKTAQARFGQGTRPAAIIMTHGHFDHSGSLEALARHWKVPVYAHPLEFPYLDGRASYPPADALVGGGAMALLTPLFPRSPVDVRQWLKMLPPDQSVPAMPGWKWLHTPGHSPGHISLFRESDRTMIAGDAIVTTGQESIYEVMTQKPEMHGPPRYLTPDWEDAERSVAMLANLEPELVITGHGPPVRGEHMRACLHELAANFSAIAIPEGRPYVLDPAKPGKSGNDAYR</sequence>
<dbReference type="PANTHER" id="PTHR42951:SF17">
    <property type="entry name" value="METALLO-BETA-LACTAMASE DOMAIN-CONTAINING PROTEIN"/>
    <property type="match status" value="1"/>
</dbReference>
<dbReference type="SMART" id="SM00849">
    <property type="entry name" value="Lactamase_B"/>
    <property type="match status" value="1"/>
</dbReference>
<dbReference type="Pfam" id="PF00753">
    <property type="entry name" value="Lactamase_B"/>
    <property type="match status" value="1"/>
</dbReference>
<dbReference type="Proteomes" id="UP000220927">
    <property type="component" value="Plasmid pRapFH23d"/>
</dbReference>
<dbReference type="SUPFAM" id="SSF56281">
    <property type="entry name" value="Metallo-hydrolase/oxidoreductase"/>
    <property type="match status" value="1"/>
</dbReference>
<keyword evidence="2" id="KW-0614">Plasmid</keyword>
<dbReference type="Gene3D" id="3.60.15.10">
    <property type="entry name" value="Ribonuclease Z/Hydroxyacylglutathione hydrolase-like"/>
    <property type="match status" value="1"/>
</dbReference>
<dbReference type="KEGG" id="rad:CO657_36485"/>
<gene>
    <name evidence="2" type="ORF">CO657_36485</name>
</gene>
<dbReference type="EMBL" id="CP035002">
    <property type="protein sequence ID" value="QAS83246.1"/>
    <property type="molecule type" value="Genomic_DNA"/>
</dbReference>
<dbReference type="CDD" id="cd07721">
    <property type="entry name" value="yflN-like_MBL-fold"/>
    <property type="match status" value="1"/>
</dbReference>
<keyword evidence="3" id="KW-1185">Reference proteome</keyword>
<evidence type="ECO:0000259" key="1">
    <source>
        <dbReference type="SMART" id="SM00849"/>
    </source>
</evidence>
<dbReference type="InterPro" id="IPR001279">
    <property type="entry name" value="Metallo-B-lactamas"/>
</dbReference>
<dbReference type="PANTHER" id="PTHR42951">
    <property type="entry name" value="METALLO-BETA-LACTAMASE DOMAIN-CONTAINING"/>
    <property type="match status" value="1"/>
</dbReference>
<name>A0AAE5WVH3_9HYPH</name>
<protein>
    <submittedName>
        <fullName evidence="2">MBL fold metallo-hydrolase</fullName>
    </submittedName>
</protein>
<organism evidence="2 3">
    <name type="scientific">Rhizobium acidisoli</name>
    <dbReference type="NCBI Taxonomy" id="1538158"/>
    <lineage>
        <taxon>Bacteria</taxon>
        <taxon>Pseudomonadati</taxon>
        <taxon>Pseudomonadota</taxon>
        <taxon>Alphaproteobacteria</taxon>
        <taxon>Hyphomicrobiales</taxon>
        <taxon>Rhizobiaceae</taxon>
        <taxon>Rhizobium/Agrobacterium group</taxon>
        <taxon>Rhizobium</taxon>
    </lineage>
</organism>
<proteinExistence type="predicted"/>
<dbReference type="RefSeq" id="WP_082366375.1">
    <property type="nucleotide sequence ID" value="NZ_CP035002.1"/>
</dbReference>
<accession>A0AAE5WVH3</accession>
<dbReference type="InterPro" id="IPR036866">
    <property type="entry name" value="RibonucZ/Hydroxyglut_hydro"/>
</dbReference>
<reference evidence="2 3" key="1">
    <citation type="submission" date="2019-01" db="EMBL/GenBank/DDBJ databases">
        <title>Genomic insights into the origins and evolution of symbiotic genes in the Phaseolus vulgaris microsymbionts.</title>
        <authorList>
            <person name="Tong W."/>
        </authorList>
    </citation>
    <scope>NUCLEOTIDE SEQUENCE [LARGE SCALE GENOMIC DNA]</scope>
    <source>
        <strain evidence="2 3">FH23</strain>
        <plasmid evidence="3">prapfh23d</plasmid>
    </source>
</reference>
<feature type="domain" description="Metallo-beta-lactamase" evidence="1">
    <location>
        <begin position="36"/>
        <end position="247"/>
    </location>
</feature>
<evidence type="ECO:0000313" key="3">
    <source>
        <dbReference type="Proteomes" id="UP000220927"/>
    </source>
</evidence>
<evidence type="ECO:0000313" key="2">
    <source>
        <dbReference type="EMBL" id="QAS83246.1"/>
    </source>
</evidence>
<geneLocation type="plasmid" evidence="3">
    <name>prapfh23d</name>
</geneLocation>